<name>A0A645BME3_9ZZZZ</name>
<accession>A0A645BME3</accession>
<proteinExistence type="predicted"/>
<organism evidence="1">
    <name type="scientific">bioreactor metagenome</name>
    <dbReference type="NCBI Taxonomy" id="1076179"/>
    <lineage>
        <taxon>unclassified sequences</taxon>
        <taxon>metagenomes</taxon>
        <taxon>ecological metagenomes</taxon>
    </lineage>
</organism>
<gene>
    <name evidence="1" type="ORF">SDC9_112600</name>
</gene>
<protein>
    <submittedName>
        <fullName evidence="1">Uncharacterized protein</fullName>
    </submittedName>
</protein>
<comment type="caution">
    <text evidence="1">The sequence shown here is derived from an EMBL/GenBank/DDBJ whole genome shotgun (WGS) entry which is preliminary data.</text>
</comment>
<sequence>MTNEIEQRFLVGQLEEQSSNRGFSFSVWQEFSLERQKDFLQRQLSPQLFAEYGRLSMKSSQKEKLDFEKKVKDYLLRKLAHLSVGFAFADIDLYQKLINLDEEIQKRYTSSSGIIKK</sequence>
<dbReference type="AlphaFoldDB" id="A0A645BME3"/>
<evidence type="ECO:0000313" key="1">
    <source>
        <dbReference type="EMBL" id="MPM65701.1"/>
    </source>
</evidence>
<reference evidence="1" key="1">
    <citation type="submission" date="2019-08" db="EMBL/GenBank/DDBJ databases">
        <authorList>
            <person name="Kucharzyk K."/>
            <person name="Murdoch R.W."/>
            <person name="Higgins S."/>
            <person name="Loffler F."/>
        </authorList>
    </citation>
    <scope>NUCLEOTIDE SEQUENCE</scope>
</reference>
<dbReference type="EMBL" id="VSSQ01020664">
    <property type="protein sequence ID" value="MPM65701.1"/>
    <property type="molecule type" value="Genomic_DNA"/>
</dbReference>